<comment type="caution">
    <text evidence="1">The sequence shown here is derived from an EMBL/GenBank/DDBJ whole genome shotgun (WGS) entry which is preliminary data.</text>
</comment>
<gene>
    <name evidence="1" type="ORF">BHC46_01090</name>
</gene>
<dbReference type="AlphaFoldDB" id="A0A2N9XPM6"/>
<organism evidence="1 2">
    <name type="scientific">Snodgrassella alvi</name>
    <dbReference type="NCBI Taxonomy" id="1196083"/>
    <lineage>
        <taxon>Bacteria</taxon>
        <taxon>Pseudomonadati</taxon>
        <taxon>Pseudomonadota</taxon>
        <taxon>Betaproteobacteria</taxon>
        <taxon>Neisseriales</taxon>
        <taxon>Neisseriaceae</taxon>
        <taxon>Snodgrassella</taxon>
    </lineage>
</organism>
<evidence type="ECO:0000313" key="1">
    <source>
        <dbReference type="EMBL" id="PIT50281.1"/>
    </source>
</evidence>
<name>A0A2N9XPM6_9NEIS</name>
<dbReference type="RefSeq" id="WP_100138710.1">
    <property type="nucleotide sequence ID" value="NZ_MEIP01000002.1"/>
</dbReference>
<reference evidence="1 2" key="1">
    <citation type="journal article" date="2017" name="MBio">
        <title>Type VI secretion-mediated competition in the bee gut microbiome.</title>
        <authorList>
            <person name="Steele M.I."/>
            <person name="Kwong W.K."/>
            <person name="Powell J.E."/>
            <person name="Whiteley M."/>
            <person name="Moran N.A."/>
        </authorList>
    </citation>
    <scope>NUCLEOTIDE SEQUENCE [LARGE SCALE GENOMIC DNA]</scope>
    <source>
        <strain evidence="1 2">Ruf1-X</strain>
    </source>
</reference>
<accession>A0A2N9XPM6</accession>
<protein>
    <submittedName>
        <fullName evidence="1">Uncharacterized protein</fullName>
    </submittedName>
</protein>
<proteinExistence type="predicted"/>
<evidence type="ECO:0000313" key="2">
    <source>
        <dbReference type="Proteomes" id="UP000229970"/>
    </source>
</evidence>
<dbReference type="Proteomes" id="UP000229970">
    <property type="component" value="Unassembled WGS sequence"/>
</dbReference>
<sequence>MNDELKDFEQEIYKKIIAGEELSDHELSAATCCFGVNEEVRTIVFLGNKYYAIECGRDLTGRRGDSFGNQPYEVLKVTRTVTDCVPV</sequence>
<dbReference type="EMBL" id="MEIP01000002">
    <property type="protein sequence ID" value="PIT50281.1"/>
    <property type="molecule type" value="Genomic_DNA"/>
</dbReference>